<evidence type="ECO:0000256" key="1">
    <source>
        <dbReference type="SAM" id="MobiDB-lite"/>
    </source>
</evidence>
<dbReference type="InterPro" id="IPR007791">
    <property type="entry name" value="DjlA_N"/>
</dbReference>
<dbReference type="InterPro" id="IPR029024">
    <property type="entry name" value="TerB-like"/>
</dbReference>
<reference evidence="4 5" key="1">
    <citation type="submission" date="2017-09" db="EMBL/GenBank/DDBJ databases">
        <authorList>
            <person name="Ehlers B."/>
            <person name="Leendertz F.H."/>
        </authorList>
    </citation>
    <scope>NUCLEOTIDE SEQUENCE [LARGE SCALE GENOMIC DNA]</scope>
    <source>
        <strain evidence="4 5">CGMCC 1.12662</strain>
    </source>
</reference>
<sequence>MFADFLSRLTAPRPAPLGEGDARLALSSLLVRVARADGTYDAGERRTIHRILMTRYGLDTTEAEGLQQQAEALEGEAPDTVRFTRAIKDAVPYENRLEVVRALWEVVMADGTRDPEEDALLRLVTSLLGITDQDSHRARLQARDKAASRADDAGEAPAAKAPGPWS</sequence>
<dbReference type="Proteomes" id="UP000231655">
    <property type="component" value="Unassembled WGS sequence"/>
</dbReference>
<evidence type="ECO:0000259" key="2">
    <source>
        <dbReference type="Pfam" id="PF05099"/>
    </source>
</evidence>
<name>A0A285JAM8_9RHOB</name>
<evidence type="ECO:0000313" key="3">
    <source>
        <dbReference type="EMBL" id="PJE30836.1"/>
    </source>
</evidence>
<dbReference type="SUPFAM" id="SSF158682">
    <property type="entry name" value="TerB-like"/>
    <property type="match status" value="1"/>
</dbReference>
<evidence type="ECO:0000313" key="5">
    <source>
        <dbReference type="Proteomes" id="UP000231655"/>
    </source>
</evidence>
<reference evidence="3 6" key="2">
    <citation type="journal article" date="2018" name="Int. J. Syst. Evol. Microbiol.">
        <title>Pseudooceanicola lipolyticus sp. nov., a marine alphaproteobacterium, reclassification of Oceanicola flagellatus as Pseudooceanicola flagellatus comb. nov. and emended description of the genus Pseudooceanicola.</title>
        <authorList>
            <person name="Huang M.-M."/>
            <person name="Guo L.-L."/>
            <person name="Wu Y.-H."/>
            <person name="Lai Q.-L."/>
            <person name="Shao Z.-Z."/>
            <person name="Wang C.-S."/>
            <person name="Wu M."/>
            <person name="Xu X.-W."/>
        </authorList>
    </citation>
    <scope>NUCLEOTIDE SEQUENCE [LARGE SCALE GENOMIC DNA]</scope>
    <source>
        <strain evidence="3 6">Ar-45</strain>
    </source>
</reference>
<accession>A0A285JAM8</accession>
<evidence type="ECO:0000313" key="6">
    <source>
        <dbReference type="Proteomes" id="UP000231702"/>
    </source>
</evidence>
<proteinExistence type="predicted"/>
<feature type="compositionally biased region" description="Basic and acidic residues" evidence="1">
    <location>
        <begin position="135"/>
        <end position="152"/>
    </location>
</feature>
<evidence type="ECO:0000313" key="4">
    <source>
        <dbReference type="EMBL" id="SNY57324.1"/>
    </source>
</evidence>
<keyword evidence="6" id="KW-1185">Reference proteome</keyword>
<dbReference type="Gene3D" id="1.10.3680.10">
    <property type="entry name" value="TerB-like"/>
    <property type="match status" value="1"/>
</dbReference>
<dbReference type="Pfam" id="PF05099">
    <property type="entry name" value="TerB"/>
    <property type="match status" value="1"/>
</dbReference>
<feature type="domain" description="Co-chaperone DjlA N-terminal" evidence="2">
    <location>
        <begin position="23"/>
        <end position="139"/>
    </location>
</feature>
<dbReference type="CDD" id="cd07313">
    <property type="entry name" value="terB_like_2"/>
    <property type="match status" value="1"/>
</dbReference>
<feature type="compositionally biased region" description="Low complexity" evidence="1">
    <location>
        <begin position="155"/>
        <end position="166"/>
    </location>
</feature>
<gene>
    <name evidence="3" type="ORF">CVM39_05170</name>
    <name evidence="4" type="ORF">SAMN06297129_3365</name>
</gene>
<dbReference type="OrthoDB" id="5402150at2"/>
<protein>
    <submittedName>
        <fullName evidence="3">TerB family tellurite resistance protein</fullName>
    </submittedName>
    <submittedName>
        <fullName evidence="4">Uncharacterized conserved protein, tellurite resistance protein B (TerB) family</fullName>
    </submittedName>
</protein>
<organism evidence="4 5">
    <name type="scientific">Pseudooceanicola antarcticus</name>
    <dbReference type="NCBI Taxonomy" id="1247613"/>
    <lineage>
        <taxon>Bacteria</taxon>
        <taxon>Pseudomonadati</taxon>
        <taxon>Pseudomonadota</taxon>
        <taxon>Alphaproteobacteria</taxon>
        <taxon>Rhodobacterales</taxon>
        <taxon>Paracoccaceae</taxon>
        <taxon>Pseudooceanicola</taxon>
    </lineage>
</organism>
<feature type="region of interest" description="Disordered" evidence="1">
    <location>
        <begin position="135"/>
        <end position="166"/>
    </location>
</feature>
<dbReference type="Proteomes" id="UP000231702">
    <property type="component" value="Unassembled WGS sequence"/>
</dbReference>
<dbReference type="RefSeq" id="WP_097147064.1">
    <property type="nucleotide sequence ID" value="NZ_OBEA01000007.1"/>
</dbReference>
<dbReference type="EMBL" id="PGTD01000012">
    <property type="protein sequence ID" value="PJE30836.1"/>
    <property type="molecule type" value="Genomic_DNA"/>
</dbReference>
<dbReference type="EMBL" id="OBEA01000007">
    <property type="protein sequence ID" value="SNY57324.1"/>
    <property type="molecule type" value="Genomic_DNA"/>
</dbReference>
<dbReference type="AlphaFoldDB" id="A0A285JAM8"/>